<dbReference type="InterPro" id="IPR011576">
    <property type="entry name" value="Pyridox_Oxase_N"/>
</dbReference>
<dbReference type="InterPro" id="IPR052019">
    <property type="entry name" value="F420H2_bilvrd_red/Heme_oxyg"/>
</dbReference>
<dbReference type="GO" id="GO:0070967">
    <property type="term" value="F:coenzyme F420 binding"/>
    <property type="evidence" value="ECO:0007669"/>
    <property type="project" value="TreeGrafter"/>
</dbReference>
<keyword evidence="1" id="KW-0560">Oxidoreductase</keyword>
<sequence>MSLDRFARARVARLATAGADGRPHLVPVTFAVHDDTVVIAVDHKPKTTTNLRRLRNIRENGQVSLLVDHYDEDWRQLWWVRVDGSATILTDEAEKAEAVAWLRAKYEQYRERPPTGPVIRVAVYKVVNWHG</sequence>
<dbReference type="InterPro" id="IPR019967">
    <property type="entry name" value="F420-dep_enz_PPOX_Rv0121"/>
</dbReference>
<dbReference type="PANTHER" id="PTHR35176:SF2">
    <property type="entry name" value="F420H(2)-DEPENDENT REDUCTASE RV1155"/>
    <property type="match status" value="1"/>
</dbReference>
<gene>
    <name evidence="3" type="ORF">BJ998_002324</name>
</gene>
<evidence type="ECO:0000313" key="4">
    <source>
        <dbReference type="Proteomes" id="UP000585638"/>
    </source>
</evidence>
<evidence type="ECO:0000256" key="1">
    <source>
        <dbReference type="ARBA" id="ARBA00023002"/>
    </source>
</evidence>
<dbReference type="Proteomes" id="UP000585638">
    <property type="component" value="Unassembled WGS sequence"/>
</dbReference>
<evidence type="ECO:0000259" key="2">
    <source>
        <dbReference type="Pfam" id="PF01243"/>
    </source>
</evidence>
<comment type="caution">
    <text evidence="3">The sequence shown here is derived from an EMBL/GenBank/DDBJ whole genome shotgun (WGS) entry which is preliminary data.</text>
</comment>
<keyword evidence="4" id="KW-1185">Reference proteome</keyword>
<protein>
    <submittedName>
        <fullName evidence="3">PPOX class probable F420-dependent enzyme</fullName>
    </submittedName>
</protein>
<evidence type="ECO:0000313" key="3">
    <source>
        <dbReference type="EMBL" id="MBB5891128.1"/>
    </source>
</evidence>
<dbReference type="InterPro" id="IPR012349">
    <property type="entry name" value="Split_barrel_FMN-bd"/>
</dbReference>
<dbReference type="NCBIfam" id="TIGR03668">
    <property type="entry name" value="Rv0121_F420"/>
    <property type="match status" value="1"/>
</dbReference>
<dbReference type="Gene3D" id="2.30.110.10">
    <property type="entry name" value="Electron Transport, Fmn-binding Protein, Chain A"/>
    <property type="match status" value="1"/>
</dbReference>
<dbReference type="Pfam" id="PF01243">
    <property type="entry name" value="PNPOx_N"/>
    <property type="match status" value="1"/>
</dbReference>
<dbReference type="GO" id="GO:0005829">
    <property type="term" value="C:cytosol"/>
    <property type="evidence" value="ECO:0007669"/>
    <property type="project" value="TreeGrafter"/>
</dbReference>
<organism evidence="3 4">
    <name type="scientific">Kutzneria kofuensis</name>
    <dbReference type="NCBI Taxonomy" id="103725"/>
    <lineage>
        <taxon>Bacteria</taxon>
        <taxon>Bacillati</taxon>
        <taxon>Actinomycetota</taxon>
        <taxon>Actinomycetes</taxon>
        <taxon>Pseudonocardiales</taxon>
        <taxon>Pseudonocardiaceae</taxon>
        <taxon>Kutzneria</taxon>
    </lineage>
</organism>
<dbReference type="EMBL" id="JACHIR010000001">
    <property type="protein sequence ID" value="MBB5891128.1"/>
    <property type="molecule type" value="Genomic_DNA"/>
</dbReference>
<dbReference type="GO" id="GO:0016627">
    <property type="term" value="F:oxidoreductase activity, acting on the CH-CH group of donors"/>
    <property type="evidence" value="ECO:0007669"/>
    <property type="project" value="TreeGrafter"/>
</dbReference>
<feature type="domain" description="Pyridoxamine 5'-phosphate oxidase N-terminal" evidence="2">
    <location>
        <begin position="6"/>
        <end position="129"/>
    </location>
</feature>
<dbReference type="AlphaFoldDB" id="A0A7W9NGI5"/>
<dbReference type="SUPFAM" id="SSF50475">
    <property type="entry name" value="FMN-binding split barrel"/>
    <property type="match status" value="1"/>
</dbReference>
<reference evidence="3 4" key="1">
    <citation type="submission" date="2020-08" db="EMBL/GenBank/DDBJ databases">
        <title>Sequencing the genomes of 1000 actinobacteria strains.</title>
        <authorList>
            <person name="Klenk H.-P."/>
        </authorList>
    </citation>
    <scope>NUCLEOTIDE SEQUENCE [LARGE SCALE GENOMIC DNA]</scope>
    <source>
        <strain evidence="3 4">DSM 43851</strain>
    </source>
</reference>
<name>A0A7W9NGI5_9PSEU</name>
<dbReference type="RefSeq" id="WP_184861027.1">
    <property type="nucleotide sequence ID" value="NZ_JACHIR010000001.1"/>
</dbReference>
<dbReference type="PANTHER" id="PTHR35176">
    <property type="entry name" value="HEME OXYGENASE HI_0854-RELATED"/>
    <property type="match status" value="1"/>
</dbReference>
<accession>A0A7W9NGI5</accession>
<proteinExistence type="predicted"/>